<evidence type="ECO:0000313" key="2">
    <source>
        <dbReference type="Proteomes" id="UP000252172"/>
    </source>
</evidence>
<dbReference type="RefSeq" id="WP_114303736.1">
    <property type="nucleotide sequence ID" value="NZ_QPIE01000004.1"/>
</dbReference>
<dbReference type="PANTHER" id="PTHR18901">
    <property type="entry name" value="2-DEOXYGLUCOSE-6-PHOSPHATE PHOSPHATASE 2"/>
    <property type="match status" value="1"/>
</dbReference>
<dbReference type="InterPro" id="IPR023198">
    <property type="entry name" value="PGP-like_dom2"/>
</dbReference>
<dbReference type="InterPro" id="IPR023214">
    <property type="entry name" value="HAD_sf"/>
</dbReference>
<accession>A0A368N1K6</accession>
<dbReference type="SFLD" id="SFLDG01129">
    <property type="entry name" value="C1.5:_HAD__Beta-PGM__Phosphata"/>
    <property type="match status" value="1"/>
</dbReference>
<gene>
    <name evidence="1" type="ORF">DQ356_06890</name>
</gene>
<dbReference type="SFLD" id="SFLDG01135">
    <property type="entry name" value="C1.5.6:_HAD__Beta-PGM__Phospha"/>
    <property type="match status" value="1"/>
</dbReference>
<dbReference type="Proteomes" id="UP000252172">
    <property type="component" value="Unassembled WGS sequence"/>
</dbReference>
<organism evidence="1 2">
    <name type="scientific">Chryseobacterium lacus</name>
    <dbReference type="NCBI Taxonomy" id="2058346"/>
    <lineage>
        <taxon>Bacteria</taxon>
        <taxon>Pseudomonadati</taxon>
        <taxon>Bacteroidota</taxon>
        <taxon>Flavobacteriia</taxon>
        <taxon>Flavobacteriales</taxon>
        <taxon>Weeksellaceae</taxon>
        <taxon>Chryseobacterium group</taxon>
        <taxon>Chryseobacterium</taxon>
    </lineage>
</organism>
<dbReference type="NCBIfam" id="TIGR01549">
    <property type="entry name" value="HAD-SF-IA-v1"/>
    <property type="match status" value="1"/>
</dbReference>
<dbReference type="Gene3D" id="1.10.150.240">
    <property type="entry name" value="Putative phosphatase, domain 2"/>
    <property type="match status" value="1"/>
</dbReference>
<dbReference type="SUPFAM" id="SSF56784">
    <property type="entry name" value="HAD-like"/>
    <property type="match status" value="1"/>
</dbReference>
<dbReference type="InterPro" id="IPR041492">
    <property type="entry name" value="HAD_2"/>
</dbReference>
<dbReference type="OrthoDB" id="9797743at2"/>
<dbReference type="Gene3D" id="3.40.50.1000">
    <property type="entry name" value="HAD superfamily/HAD-like"/>
    <property type="match status" value="1"/>
</dbReference>
<sequence>MPFKAVLFDMDGVIVDTEPLHRKAYFQTFHDLNIDVSEELYATFTGASTKKVCDTVIQHFDLSQTPEDIISSKRRYFKDYFDHDTTFDLIPGVLDLIQNYHRNNIKLVLASSASMNTIRWVFEKFDLDQYFIAKISGADLKASKPHPEIFQKAAELAAEPRENCMVIEDSTNGIHAAHAAGIFCAAYTSEHTHQQDYSKAGIVVSDFSELKTENIAPLFNGSGRKASALT</sequence>
<reference evidence="1 2" key="1">
    <citation type="submission" date="2018-07" db="EMBL/GenBank/DDBJ databases">
        <title>Chryseobacterium lacus sp. nov., isolated from lake water.</title>
        <authorList>
            <person name="Li C.-M."/>
        </authorList>
    </citation>
    <scope>NUCLEOTIDE SEQUENCE [LARGE SCALE GENOMIC DNA]</scope>
    <source>
        <strain evidence="1 2">YLOS41</strain>
    </source>
</reference>
<proteinExistence type="predicted"/>
<dbReference type="AlphaFoldDB" id="A0A368N1K6"/>
<dbReference type="EMBL" id="QPIE01000004">
    <property type="protein sequence ID" value="RCU43149.1"/>
    <property type="molecule type" value="Genomic_DNA"/>
</dbReference>
<dbReference type="SFLD" id="SFLDS00003">
    <property type="entry name" value="Haloacid_Dehalogenase"/>
    <property type="match status" value="1"/>
</dbReference>
<dbReference type="InterPro" id="IPR036412">
    <property type="entry name" value="HAD-like_sf"/>
</dbReference>
<name>A0A368N1K6_9FLAO</name>
<dbReference type="InterPro" id="IPR006439">
    <property type="entry name" value="HAD-SF_hydro_IA"/>
</dbReference>
<dbReference type="NCBIfam" id="TIGR01509">
    <property type="entry name" value="HAD-SF-IA-v3"/>
    <property type="match status" value="1"/>
</dbReference>
<protein>
    <submittedName>
        <fullName evidence="1">HAD family phosphatase</fullName>
    </submittedName>
</protein>
<dbReference type="PANTHER" id="PTHR18901:SF38">
    <property type="entry name" value="PSEUDOURIDINE-5'-PHOSPHATASE"/>
    <property type="match status" value="1"/>
</dbReference>
<comment type="caution">
    <text evidence="1">The sequence shown here is derived from an EMBL/GenBank/DDBJ whole genome shotgun (WGS) entry which is preliminary data.</text>
</comment>
<dbReference type="Pfam" id="PF13419">
    <property type="entry name" value="HAD_2"/>
    <property type="match status" value="1"/>
</dbReference>
<keyword evidence="2" id="KW-1185">Reference proteome</keyword>
<evidence type="ECO:0000313" key="1">
    <source>
        <dbReference type="EMBL" id="RCU43149.1"/>
    </source>
</evidence>